<sequence length="325" mass="35118">MEVNQAAAKLRAQLADPDQIIVCPGVQDGLSARVCLHKGFKNLYMTGAGTSISLLGQPDLGLTPVTDMIRNASMIASLDRSVPLIADADTGFGGPLMVSRTVESYILAGVAALHLEDQVLTKRCGHLGGKEIVDIETFVSRIRAAHEARKRLRSEIVLIARSDALSATLFSSSSPEIGTEEEETKEEKQERGFQEAVKRLKSAVQAGADVAFFEGLQTRDQMRRVVGEMAPTPCLLNMVPGGVTPLISAREAKEMGFKIVIWPCFAMTAAYLAYQRAADELLCTGEIKEPEDRRGGVKEIFEVCGLSECVEFDKLVGGSAFRNGV</sequence>
<proteinExistence type="predicted"/>
<dbReference type="Proteomes" id="UP001301769">
    <property type="component" value="Unassembled WGS sequence"/>
</dbReference>
<accession>A0AAN6YDM8</accession>
<dbReference type="PROSITE" id="PS00161">
    <property type="entry name" value="ISOCITRATE_LYASE"/>
    <property type="match status" value="1"/>
</dbReference>
<comment type="catalytic activity">
    <reaction evidence="1">
        <text>(2S,3R)-3-hydroxybutane-1,2,3-tricarboxylate = pyruvate + succinate</text>
        <dbReference type="Rhea" id="RHEA:16809"/>
        <dbReference type="ChEBI" id="CHEBI:15361"/>
        <dbReference type="ChEBI" id="CHEBI:30031"/>
        <dbReference type="ChEBI" id="CHEBI:57429"/>
        <dbReference type="EC" id="4.1.3.30"/>
    </reaction>
</comment>
<reference evidence="3" key="2">
    <citation type="submission" date="2023-05" db="EMBL/GenBank/DDBJ databases">
        <authorList>
            <consortium name="Lawrence Berkeley National Laboratory"/>
            <person name="Steindorff A."/>
            <person name="Hensen N."/>
            <person name="Bonometti L."/>
            <person name="Westerberg I."/>
            <person name="Brannstrom I.O."/>
            <person name="Guillou S."/>
            <person name="Cros-Aarteil S."/>
            <person name="Calhoun S."/>
            <person name="Haridas S."/>
            <person name="Kuo A."/>
            <person name="Mondo S."/>
            <person name="Pangilinan J."/>
            <person name="Riley R."/>
            <person name="Labutti K."/>
            <person name="Andreopoulos B."/>
            <person name="Lipzen A."/>
            <person name="Chen C."/>
            <person name="Yanf M."/>
            <person name="Daum C."/>
            <person name="Ng V."/>
            <person name="Clum A."/>
            <person name="Ohm R."/>
            <person name="Martin F."/>
            <person name="Silar P."/>
            <person name="Natvig D."/>
            <person name="Lalanne C."/>
            <person name="Gautier V."/>
            <person name="Ament-Velasquez S.L."/>
            <person name="Kruys A."/>
            <person name="Hutchinson M.I."/>
            <person name="Powell A.J."/>
            <person name="Barry K."/>
            <person name="Miller A.N."/>
            <person name="Grigoriev I.V."/>
            <person name="Debuchy R."/>
            <person name="Gladieux P."/>
            <person name="Thoren M.H."/>
            <person name="Johannesson H."/>
        </authorList>
    </citation>
    <scope>NUCLEOTIDE SEQUENCE</scope>
    <source>
        <strain evidence="3">PSN293</strain>
    </source>
</reference>
<keyword evidence="3" id="KW-0808">Transferase</keyword>
<dbReference type="InterPro" id="IPR039556">
    <property type="entry name" value="ICL/PEPM"/>
</dbReference>
<keyword evidence="3" id="KW-0418">Kinase</keyword>
<dbReference type="SUPFAM" id="SSF51621">
    <property type="entry name" value="Phosphoenolpyruvate/pyruvate domain"/>
    <property type="match status" value="1"/>
</dbReference>
<gene>
    <name evidence="3" type="ORF">QBC37DRAFT_385193</name>
</gene>
<dbReference type="CDD" id="cd00377">
    <property type="entry name" value="ICL_PEPM"/>
    <property type="match status" value="1"/>
</dbReference>
<evidence type="ECO:0000256" key="1">
    <source>
        <dbReference type="ARBA" id="ARBA00001050"/>
    </source>
</evidence>
<comment type="caution">
    <text evidence="3">The sequence shown here is derived from an EMBL/GenBank/DDBJ whole genome shotgun (WGS) entry which is preliminary data.</text>
</comment>
<organism evidence="3 4">
    <name type="scientific">Rhypophila decipiens</name>
    <dbReference type="NCBI Taxonomy" id="261697"/>
    <lineage>
        <taxon>Eukaryota</taxon>
        <taxon>Fungi</taxon>
        <taxon>Dikarya</taxon>
        <taxon>Ascomycota</taxon>
        <taxon>Pezizomycotina</taxon>
        <taxon>Sordariomycetes</taxon>
        <taxon>Sordariomycetidae</taxon>
        <taxon>Sordariales</taxon>
        <taxon>Naviculisporaceae</taxon>
        <taxon>Rhypophila</taxon>
    </lineage>
</organism>
<feature type="region of interest" description="Disordered" evidence="2">
    <location>
        <begin position="171"/>
        <end position="192"/>
    </location>
</feature>
<name>A0AAN6YDM8_9PEZI</name>
<protein>
    <submittedName>
        <fullName evidence="3">Pyruvate/Phosphoenolpyruvate kinase-like domain-containing protein</fullName>
    </submittedName>
</protein>
<dbReference type="PANTHER" id="PTHR42905:SF2">
    <property type="entry name" value="PHOSPHOENOLPYRUVATE CARBOXYLASE FAMILY PROTEIN"/>
    <property type="match status" value="1"/>
</dbReference>
<dbReference type="EMBL" id="MU858066">
    <property type="protein sequence ID" value="KAK4216690.1"/>
    <property type="molecule type" value="Genomic_DNA"/>
</dbReference>
<dbReference type="InterPro" id="IPR015813">
    <property type="entry name" value="Pyrv/PenolPyrv_kinase-like_dom"/>
</dbReference>
<dbReference type="Gene3D" id="3.20.20.60">
    <property type="entry name" value="Phosphoenolpyruvate-binding domains"/>
    <property type="match status" value="1"/>
</dbReference>
<dbReference type="GO" id="GO:0016301">
    <property type="term" value="F:kinase activity"/>
    <property type="evidence" value="ECO:0007669"/>
    <property type="project" value="UniProtKB-KW"/>
</dbReference>
<dbReference type="GO" id="GO:0046421">
    <property type="term" value="F:methylisocitrate lyase activity"/>
    <property type="evidence" value="ECO:0007669"/>
    <property type="project" value="UniProtKB-EC"/>
</dbReference>
<dbReference type="InterPro" id="IPR040442">
    <property type="entry name" value="Pyrv_kinase-like_dom_sf"/>
</dbReference>
<evidence type="ECO:0000256" key="2">
    <source>
        <dbReference type="SAM" id="MobiDB-lite"/>
    </source>
</evidence>
<evidence type="ECO:0000313" key="3">
    <source>
        <dbReference type="EMBL" id="KAK4216690.1"/>
    </source>
</evidence>
<dbReference type="AlphaFoldDB" id="A0AAN6YDM8"/>
<dbReference type="PANTHER" id="PTHR42905">
    <property type="entry name" value="PHOSPHOENOLPYRUVATE CARBOXYLASE"/>
    <property type="match status" value="1"/>
</dbReference>
<reference evidence="3" key="1">
    <citation type="journal article" date="2023" name="Mol. Phylogenet. Evol.">
        <title>Genome-scale phylogeny and comparative genomics of the fungal order Sordariales.</title>
        <authorList>
            <person name="Hensen N."/>
            <person name="Bonometti L."/>
            <person name="Westerberg I."/>
            <person name="Brannstrom I.O."/>
            <person name="Guillou S."/>
            <person name="Cros-Aarteil S."/>
            <person name="Calhoun S."/>
            <person name="Haridas S."/>
            <person name="Kuo A."/>
            <person name="Mondo S."/>
            <person name="Pangilinan J."/>
            <person name="Riley R."/>
            <person name="LaButti K."/>
            <person name="Andreopoulos B."/>
            <person name="Lipzen A."/>
            <person name="Chen C."/>
            <person name="Yan M."/>
            <person name="Daum C."/>
            <person name="Ng V."/>
            <person name="Clum A."/>
            <person name="Steindorff A."/>
            <person name="Ohm R.A."/>
            <person name="Martin F."/>
            <person name="Silar P."/>
            <person name="Natvig D.O."/>
            <person name="Lalanne C."/>
            <person name="Gautier V."/>
            <person name="Ament-Velasquez S.L."/>
            <person name="Kruys A."/>
            <person name="Hutchinson M.I."/>
            <person name="Powell A.J."/>
            <person name="Barry K."/>
            <person name="Miller A.N."/>
            <person name="Grigoriev I.V."/>
            <person name="Debuchy R."/>
            <person name="Gladieux P."/>
            <person name="Hiltunen Thoren M."/>
            <person name="Johannesson H."/>
        </authorList>
    </citation>
    <scope>NUCLEOTIDE SEQUENCE</scope>
    <source>
        <strain evidence="3">PSN293</strain>
    </source>
</reference>
<keyword evidence="3" id="KW-0670">Pyruvate</keyword>
<evidence type="ECO:0000313" key="4">
    <source>
        <dbReference type="Proteomes" id="UP001301769"/>
    </source>
</evidence>
<dbReference type="Pfam" id="PF13714">
    <property type="entry name" value="PEP_mutase"/>
    <property type="match status" value="1"/>
</dbReference>
<dbReference type="InterPro" id="IPR018523">
    <property type="entry name" value="Isocitrate_lyase_ph_CS"/>
</dbReference>
<keyword evidence="4" id="KW-1185">Reference proteome</keyword>